<dbReference type="Proteomes" id="UP001549691">
    <property type="component" value="Unassembled WGS sequence"/>
</dbReference>
<keyword evidence="1" id="KW-1133">Transmembrane helix</keyword>
<dbReference type="RefSeq" id="WP_354602172.1">
    <property type="nucleotide sequence ID" value="NZ_JBEWZI010000021.1"/>
</dbReference>
<feature type="transmembrane region" description="Helical" evidence="1">
    <location>
        <begin position="116"/>
        <end position="134"/>
    </location>
</feature>
<keyword evidence="1" id="KW-0812">Transmembrane</keyword>
<dbReference type="EMBL" id="JBEWZI010000021">
    <property type="protein sequence ID" value="MET7015715.1"/>
    <property type="molecule type" value="Genomic_DNA"/>
</dbReference>
<comment type="caution">
    <text evidence="3">The sequence shown here is derived from an EMBL/GenBank/DDBJ whole genome shotgun (WGS) entry which is preliminary data.</text>
</comment>
<reference evidence="3 4" key="1">
    <citation type="submission" date="2024-07" db="EMBL/GenBank/DDBJ databases">
        <title>Uliginosibacterium flavum JJ3220;KACC:17644.</title>
        <authorList>
            <person name="Kim M.K."/>
        </authorList>
    </citation>
    <scope>NUCLEOTIDE SEQUENCE [LARGE SCALE GENOMIC DNA]</scope>
    <source>
        <strain evidence="3 4">KACC:17644</strain>
    </source>
</reference>
<evidence type="ECO:0000256" key="1">
    <source>
        <dbReference type="SAM" id="Phobius"/>
    </source>
</evidence>
<evidence type="ECO:0000259" key="2">
    <source>
        <dbReference type="Pfam" id="PF12680"/>
    </source>
</evidence>
<dbReference type="SUPFAM" id="SSF54427">
    <property type="entry name" value="NTF2-like"/>
    <property type="match status" value="1"/>
</dbReference>
<dbReference type="InterPro" id="IPR032710">
    <property type="entry name" value="NTF2-like_dom_sf"/>
</dbReference>
<name>A0ABV2TP60_9RHOO</name>
<dbReference type="Gene3D" id="3.10.450.50">
    <property type="match status" value="1"/>
</dbReference>
<keyword evidence="1" id="KW-0472">Membrane</keyword>
<protein>
    <submittedName>
        <fullName evidence="3">Nuclear transport factor 2 family protein</fullName>
    </submittedName>
</protein>
<feature type="domain" description="SnoaL-like" evidence="2">
    <location>
        <begin position="23"/>
        <end position="106"/>
    </location>
</feature>
<dbReference type="Pfam" id="PF12680">
    <property type="entry name" value="SnoaL_2"/>
    <property type="match status" value="1"/>
</dbReference>
<proteinExistence type="predicted"/>
<organism evidence="3 4">
    <name type="scientific">Uliginosibacterium flavum</name>
    <dbReference type="NCBI Taxonomy" id="1396831"/>
    <lineage>
        <taxon>Bacteria</taxon>
        <taxon>Pseudomonadati</taxon>
        <taxon>Pseudomonadota</taxon>
        <taxon>Betaproteobacteria</taxon>
        <taxon>Rhodocyclales</taxon>
        <taxon>Zoogloeaceae</taxon>
        <taxon>Uliginosibacterium</taxon>
    </lineage>
</organism>
<sequence length="140" mass="16033">MMDKTLQGLIDWYQSICPESIGRAGEFYAPDAHFVDPFNDVHGVPAIEKIFRHMFTQVEQPRFVVKDVCTGVDQASLTWDFNFSTGGRLYVVPGATFLRFDPKGQVCMHRDYWDPASALFMGLPLIGWVLRAIYQRLRAQ</sequence>
<evidence type="ECO:0000313" key="4">
    <source>
        <dbReference type="Proteomes" id="UP001549691"/>
    </source>
</evidence>
<dbReference type="InterPro" id="IPR037401">
    <property type="entry name" value="SnoaL-like"/>
</dbReference>
<keyword evidence="4" id="KW-1185">Reference proteome</keyword>
<gene>
    <name evidence="3" type="ORF">ABXR19_16105</name>
</gene>
<evidence type="ECO:0000313" key="3">
    <source>
        <dbReference type="EMBL" id="MET7015715.1"/>
    </source>
</evidence>
<accession>A0ABV2TP60</accession>